<organism evidence="3 4">
    <name type="scientific">Methylobacterium frigidaeris</name>
    <dbReference type="NCBI Taxonomy" id="2038277"/>
    <lineage>
        <taxon>Bacteria</taxon>
        <taxon>Pseudomonadati</taxon>
        <taxon>Pseudomonadota</taxon>
        <taxon>Alphaproteobacteria</taxon>
        <taxon>Hyphomicrobiales</taxon>
        <taxon>Methylobacteriaceae</taxon>
        <taxon>Methylobacterium</taxon>
    </lineage>
</organism>
<evidence type="ECO:0000259" key="2">
    <source>
        <dbReference type="Pfam" id="PF13699"/>
    </source>
</evidence>
<evidence type="ECO:0000313" key="3">
    <source>
        <dbReference type="EMBL" id="GJD60233.1"/>
    </source>
</evidence>
<feature type="compositionally biased region" description="Pro residues" evidence="1">
    <location>
        <begin position="293"/>
        <end position="303"/>
    </location>
</feature>
<dbReference type="InterPro" id="IPR025295">
    <property type="entry name" value="eCIS_core_dom"/>
</dbReference>
<dbReference type="Proteomes" id="UP001055286">
    <property type="component" value="Unassembled WGS sequence"/>
</dbReference>
<feature type="region of interest" description="Disordered" evidence="1">
    <location>
        <begin position="1"/>
        <end position="24"/>
    </location>
</feature>
<gene>
    <name evidence="3" type="ORF">MPEAHAMD_0369</name>
</gene>
<reference evidence="3" key="1">
    <citation type="journal article" date="2016" name="Front. Microbiol.">
        <title>Genome Sequence of the Piezophilic, Mesophilic Sulfate-Reducing Bacterium Desulfovibrio indicus J2T.</title>
        <authorList>
            <person name="Cao J."/>
            <person name="Maignien L."/>
            <person name="Shao Z."/>
            <person name="Alain K."/>
            <person name="Jebbar M."/>
        </authorList>
    </citation>
    <scope>NUCLEOTIDE SEQUENCE</scope>
    <source>
        <strain evidence="3">JCM 32048</strain>
    </source>
</reference>
<evidence type="ECO:0000313" key="4">
    <source>
        <dbReference type="Proteomes" id="UP001055286"/>
    </source>
</evidence>
<protein>
    <recommendedName>
        <fullName evidence="2">eCIS core domain-containing protein</fullName>
    </recommendedName>
</protein>
<dbReference type="Pfam" id="PF13699">
    <property type="entry name" value="eCIS_core"/>
    <property type="match status" value="1"/>
</dbReference>
<evidence type="ECO:0000256" key="1">
    <source>
        <dbReference type="SAM" id="MobiDB-lite"/>
    </source>
</evidence>
<feature type="region of interest" description="Disordered" evidence="1">
    <location>
        <begin position="282"/>
        <end position="305"/>
    </location>
</feature>
<name>A0AA37M1P0_9HYPH</name>
<sequence>MFAPKVGKPQTKAAESSICKQPPQHSTFAARPLACAAVEHVRMLQRTTGNQATLRYVTQWLSNLSAQDPMERHEQKASPENMTARGAARVPPWDLGQISVFPPDRPNQAHARSSLRAPPLPDVLQAKLTAGGVNDPFEQEADRIAGHVMRMQDPAPSVTTAPHEISRKCAACGHEAQWLQTKIASSSEARVCEEAGVVRDVLRTSGQPLDLESRAYFEPRFGTDFSQVRIHADARAAESARSVHARAYTVGQHVVFGRSQYAPHTADGRHLLAHELTHTLQQKGGVAGLQRAPDPPGSSPPTRPGLEARLKVIEEIGPAAQVRLDQIIRTGGPLPTTGKAKVIGAAIIDVEGYQGPKEMRAISGADTDSLRQGASVYHASSPTDRTLSATRSIAGSGPRREFPFAHINDAEMKLFEDIIGRLPKDAKGTIHFTTVRVREVKGQTVLEPYPACSGCIRASFETAGTLPKVDLVSHAPVHPTGTAELPEPRRPAGPKPGSAAREAGGPKLAVPAPATEAPRSGVPKLSGAETASGDMRAAARSAASSIANDYKILRVARALTTAVNVIQVVLNLQMLEEFIGMAQSGMKWEGFILTNYIKQAEIVQNSASEIEAAYPGFSDSVQGTGVALYKSGADAESAAKALANVSELRSQIDPIRRDLDDRIKKIDKALVEVRAKEKAALAILEDPKASAALAAATFGTAELAKLFAASQDLSRIEGALNSASQSFHKVETMMGSDIQFLDSWSALLLSSVRRLGSVAAGK</sequence>
<dbReference type="AlphaFoldDB" id="A0AA37M1P0"/>
<dbReference type="EMBL" id="BPQJ01000001">
    <property type="protein sequence ID" value="GJD60233.1"/>
    <property type="molecule type" value="Genomic_DNA"/>
</dbReference>
<dbReference type="RefSeq" id="WP_238189285.1">
    <property type="nucleotide sequence ID" value="NZ_BPQJ01000001.1"/>
</dbReference>
<feature type="region of interest" description="Disordered" evidence="1">
    <location>
        <begin position="476"/>
        <end position="533"/>
    </location>
</feature>
<keyword evidence="4" id="KW-1185">Reference proteome</keyword>
<feature type="domain" description="eCIS core" evidence="2">
    <location>
        <begin position="208"/>
        <end position="285"/>
    </location>
</feature>
<accession>A0AA37M1P0</accession>
<proteinExistence type="predicted"/>
<comment type="caution">
    <text evidence="3">The sequence shown here is derived from an EMBL/GenBank/DDBJ whole genome shotgun (WGS) entry which is preliminary data.</text>
</comment>
<reference evidence="3" key="2">
    <citation type="submission" date="2021-08" db="EMBL/GenBank/DDBJ databases">
        <authorList>
            <person name="Tani A."/>
            <person name="Ola A."/>
            <person name="Ogura Y."/>
            <person name="Katsura K."/>
            <person name="Hayashi T."/>
        </authorList>
    </citation>
    <scope>NUCLEOTIDE SEQUENCE</scope>
    <source>
        <strain evidence="3">JCM 32048</strain>
    </source>
</reference>